<dbReference type="OrthoDB" id="5827953at2"/>
<dbReference type="Pfam" id="PF03625">
    <property type="entry name" value="DUF302"/>
    <property type="match status" value="2"/>
</dbReference>
<feature type="domain" description="DUF302" evidence="1">
    <location>
        <begin position="226"/>
        <end position="283"/>
    </location>
</feature>
<dbReference type="EMBL" id="LKTM01000035">
    <property type="protein sequence ID" value="KQH80194.1"/>
    <property type="molecule type" value="Genomic_DNA"/>
</dbReference>
<dbReference type="PANTHER" id="PTHR38342:SF2">
    <property type="entry name" value="INNER MEMBRANE OR EXPORTED"/>
    <property type="match status" value="1"/>
</dbReference>
<comment type="caution">
    <text evidence="2">The sequence shown here is derived from an EMBL/GenBank/DDBJ whole genome shotgun (WGS) entry which is preliminary data.</text>
</comment>
<evidence type="ECO:0000259" key="1">
    <source>
        <dbReference type="Pfam" id="PF03625"/>
    </source>
</evidence>
<dbReference type="InterPro" id="IPR035923">
    <property type="entry name" value="TT1751-like_sf"/>
</dbReference>
<feature type="domain" description="DUF302" evidence="1">
    <location>
        <begin position="85"/>
        <end position="146"/>
    </location>
</feature>
<dbReference type="InterPro" id="IPR005180">
    <property type="entry name" value="DUF302"/>
</dbReference>
<reference evidence="2 3" key="1">
    <citation type="submission" date="2015-10" db="EMBL/GenBank/DDBJ databases">
        <title>Mycobacterium gordonae draft genome assembly.</title>
        <authorList>
            <person name="Ustinova V."/>
            <person name="Smirnova T."/>
            <person name="Blagodatskikh K."/>
            <person name="Varlamov D."/>
            <person name="Larionova E."/>
            <person name="Chernousova L."/>
        </authorList>
    </citation>
    <scope>NUCLEOTIDE SEQUENCE [LARGE SCALE GENOMIC DNA]</scope>
    <source>
        <strain evidence="2 3">CTRI 14-8773</strain>
    </source>
</reference>
<dbReference type="SUPFAM" id="SSF103247">
    <property type="entry name" value="TT1751-like"/>
    <property type="match status" value="2"/>
</dbReference>
<gene>
    <name evidence="2" type="ORF">AO501_28495</name>
</gene>
<organism evidence="2 3">
    <name type="scientific">Mycobacterium gordonae</name>
    <dbReference type="NCBI Taxonomy" id="1778"/>
    <lineage>
        <taxon>Bacteria</taxon>
        <taxon>Bacillati</taxon>
        <taxon>Actinomycetota</taxon>
        <taxon>Actinomycetes</taxon>
        <taxon>Mycobacteriales</taxon>
        <taxon>Mycobacteriaceae</taxon>
        <taxon>Mycobacterium</taxon>
    </lineage>
</organism>
<sequence length="316" mass="32271">MCPTFRAILAQIVLVVSVVVTVAGCHDGRSMGPAGAPTSAGPADGSRGVSTKFVSYTANQGFEATVGALTKAAGDHGMTIVGEVNQDAELAANGLRLPGAHTFFVGNPELGKTFFDVTKAIGAVVPVRMHVWADADGPAHIGYFDPAPEFAAVDPALGNGGQQISQQIRTIAEAAAGGPMAATAVDTRFITLTANGEYEATIGALHDAADKHGMVILGDLNEETRLKAVGVPSQRAHSFFIGDPQIGKSLFGATQAIGAVVPVRVTVWANDRGGPAQISYFDPAPEFTAVDPALADAGTRLSGAIRATVDAAAGKQ</sequence>
<dbReference type="PANTHER" id="PTHR38342">
    <property type="entry name" value="SLR5037 PROTEIN"/>
    <property type="match status" value="1"/>
</dbReference>
<evidence type="ECO:0000313" key="2">
    <source>
        <dbReference type="EMBL" id="KQH80194.1"/>
    </source>
</evidence>
<dbReference type="PROSITE" id="PS51257">
    <property type="entry name" value="PROKAR_LIPOPROTEIN"/>
    <property type="match status" value="1"/>
</dbReference>
<dbReference type="STRING" id="1778.A9W97_20220"/>
<dbReference type="CDD" id="cd14797">
    <property type="entry name" value="DUF302"/>
    <property type="match status" value="2"/>
</dbReference>
<evidence type="ECO:0000313" key="3">
    <source>
        <dbReference type="Proteomes" id="UP000051677"/>
    </source>
</evidence>
<name>A0A0Q2LWW5_MYCGO</name>
<proteinExistence type="predicted"/>
<accession>A0A0Q2LWW5</accession>
<protein>
    <recommendedName>
        <fullName evidence="1">DUF302 domain-containing protein</fullName>
    </recommendedName>
</protein>
<dbReference type="Proteomes" id="UP000051677">
    <property type="component" value="Unassembled WGS sequence"/>
</dbReference>
<dbReference type="RefSeq" id="WP_055576847.1">
    <property type="nucleotide sequence ID" value="NZ_LKTM01000035.1"/>
</dbReference>
<dbReference type="Gene3D" id="3.30.310.70">
    <property type="entry name" value="TT1751-like domain"/>
    <property type="match status" value="2"/>
</dbReference>
<dbReference type="AlphaFoldDB" id="A0A0Q2LWW5"/>